<dbReference type="CDD" id="cd12173">
    <property type="entry name" value="PGDH_4"/>
    <property type="match status" value="1"/>
</dbReference>
<dbReference type="Pfam" id="PF00389">
    <property type="entry name" value="2-Hacid_dh"/>
    <property type="match status" value="1"/>
</dbReference>
<dbReference type="InterPro" id="IPR036291">
    <property type="entry name" value="NAD(P)-bd_dom_sf"/>
</dbReference>
<sequence length="354" mass="36285">MDGMGCAHKNAVHRQSELPVPMTATTHPPTVFVTAPRLAPAGLQRLQAAHCRVLYLQEGGGEAEVAAVLARESVDAVISRTATLSAAAIAACPTLKVISKHGVGVSNIDVAAASQRGIPVYVTPGANAQSVAEMTLGLMFAAARRIAWMDAELRAGRWSRAQDGLELSGRTLGLLGFGQVGQRVARVALALGMQVVAFDPAFDPACAPGPGAVAGVRMLGSVDELLPLSDVLSLHLPLNARTRHLLDAGRIAQLPRGALLVNTARGEVVDEAALIDALRSGHLAAAGLDTMAEEPLPAGHALAALDNVVLTPHVGGSTPAALAAMAGMAAANVLGWLQGSPADPSHCVNPEVLR</sequence>
<evidence type="ECO:0000256" key="4">
    <source>
        <dbReference type="RuleBase" id="RU003719"/>
    </source>
</evidence>
<dbReference type="InterPro" id="IPR050857">
    <property type="entry name" value="D-2-hydroxyacid_DH"/>
</dbReference>
<gene>
    <name evidence="7" type="ordered locus">Daci_1381</name>
</gene>
<dbReference type="HOGENOM" id="CLU_019796_1_3_4"/>
<dbReference type="KEGG" id="dac:Daci_1381"/>
<dbReference type="Gene3D" id="3.40.50.720">
    <property type="entry name" value="NAD(P)-binding Rossmann-like Domain"/>
    <property type="match status" value="2"/>
</dbReference>
<dbReference type="STRING" id="398578.Daci_1381"/>
<reference evidence="8" key="2">
    <citation type="submission" date="2007-11" db="EMBL/GenBank/DDBJ databases">
        <title>Complete sequence of Delftia acidovorans DSM 14801 / SPH-1.</title>
        <authorList>
            <person name="Copeland A."/>
            <person name="Lucas S."/>
            <person name="Lapidus A."/>
            <person name="Barry K."/>
            <person name="Glavina del Rio T."/>
            <person name="Dalin E."/>
            <person name="Tice H."/>
            <person name="Pitluck S."/>
            <person name="Lowry S."/>
            <person name="Clum A."/>
            <person name="Schmutz J."/>
            <person name="Larimer F."/>
            <person name="Land M."/>
            <person name="Hauser L."/>
            <person name="Kyrpides N."/>
            <person name="Kim E."/>
            <person name="Schleheck D."/>
            <person name="Richardson P."/>
        </authorList>
    </citation>
    <scope>NUCLEOTIDE SEQUENCE [LARGE SCALE GENOMIC DNA]</scope>
    <source>
        <strain evidence="8">DSM 14801 / SPH-1</strain>
    </source>
</reference>
<dbReference type="AlphaFoldDB" id="A9BSM0"/>
<name>A9BSM0_DELAS</name>
<dbReference type="PROSITE" id="PS00670">
    <property type="entry name" value="D_2_HYDROXYACID_DH_2"/>
    <property type="match status" value="1"/>
</dbReference>
<protein>
    <submittedName>
        <fullName evidence="7">D-isomer specific 2-hydroxyacid dehydrogenase NAD-binding</fullName>
    </submittedName>
</protein>
<keyword evidence="3" id="KW-0520">NAD</keyword>
<feature type="domain" description="D-isomer specific 2-hydroxyacid dehydrogenase NAD-binding" evidence="6">
    <location>
        <begin position="136"/>
        <end position="315"/>
    </location>
</feature>
<evidence type="ECO:0000256" key="2">
    <source>
        <dbReference type="ARBA" id="ARBA00023002"/>
    </source>
</evidence>
<dbReference type="GO" id="GO:0016616">
    <property type="term" value="F:oxidoreductase activity, acting on the CH-OH group of donors, NAD or NADP as acceptor"/>
    <property type="evidence" value="ECO:0007669"/>
    <property type="project" value="InterPro"/>
</dbReference>
<keyword evidence="2 4" id="KW-0560">Oxidoreductase</keyword>
<dbReference type="Proteomes" id="UP000000784">
    <property type="component" value="Chromosome"/>
</dbReference>
<proteinExistence type="inferred from homology"/>
<evidence type="ECO:0000256" key="3">
    <source>
        <dbReference type="ARBA" id="ARBA00023027"/>
    </source>
</evidence>
<dbReference type="PROSITE" id="PS00671">
    <property type="entry name" value="D_2_HYDROXYACID_DH_3"/>
    <property type="match status" value="1"/>
</dbReference>
<dbReference type="EMBL" id="CP000884">
    <property type="protein sequence ID" value="ABX34025.1"/>
    <property type="molecule type" value="Genomic_DNA"/>
</dbReference>
<dbReference type="PANTHER" id="PTHR42789">
    <property type="entry name" value="D-ISOMER SPECIFIC 2-HYDROXYACID DEHYDROGENASE FAMILY PROTEIN (AFU_ORTHOLOGUE AFUA_6G10090)"/>
    <property type="match status" value="1"/>
</dbReference>
<dbReference type="InterPro" id="IPR006140">
    <property type="entry name" value="D-isomer_DH_NAD-bd"/>
</dbReference>
<keyword evidence="8" id="KW-1185">Reference proteome</keyword>
<evidence type="ECO:0000259" key="6">
    <source>
        <dbReference type="Pfam" id="PF02826"/>
    </source>
</evidence>
<dbReference type="SUPFAM" id="SSF51735">
    <property type="entry name" value="NAD(P)-binding Rossmann-fold domains"/>
    <property type="match status" value="1"/>
</dbReference>
<accession>A9BSM0</accession>
<comment type="similarity">
    <text evidence="1 4">Belongs to the D-isomer specific 2-hydroxyacid dehydrogenase family.</text>
</comment>
<dbReference type="FunFam" id="3.40.50.720:FF:000203">
    <property type="entry name" value="D-3-phosphoglycerate dehydrogenase (SerA)"/>
    <property type="match status" value="1"/>
</dbReference>
<feature type="domain" description="D-isomer specific 2-hydroxyacid dehydrogenase catalytic" evidence="5">
    <location>
        <begin position="37"/>
        <end position="349"/>
    </location>
</feature>
<evidence type="ECO:0000313" key="8">
    <source>
        <dbReference type="Proteomes" id="UP000000784"/>
    </source>
</evidence>
<reference evidence="7 8" key="1">
    <citation type="journal article" date="2004" name="Appl. Environ. Microbiol.">
        <title>Mineralization of individual congeners of linear alkylbenzenesulfonate by defined pairs of heterotrophic bacteria.</title>
        <authorList>
            <person name="Schleheck D."/>
            <person name="Knepper T.P."/>
            <person name="Fischer K."/>
            <person name="Cook A.M."/>
        </authorList>
    </citation>
    <scope>NUCLEOTIDE SEQUENCE [LARGE SCALE GENOMIC DNA]</scope>
    <source>
        <strain evidence="8">DSM 14801 / SPH-1</strain>
    </source>
</reference>
<dbReference type="SUPFAM" id="SSF52283">
    <property type="entry name" value="Formate/glycerate dehydrogenase catalytic domain-like"/>
    <property type="match status" value="1"/>
</dbReference>
<dbReference type="InterPro" id="IPR006139">
    <property type="entry name" value="D-isomer_2_OHA_DH_cat_dom"/>
</dbReference>
<dbReference type="InterPro" id="IPR029753">
    <property type="entry name" value="D-isomer_DH_CS"/>
</dbReference>
<dbReference type="Pfam" id="PF02826">
    <property type="entry name" value="2-Hacid_dh_C"/>
    <property type="match status" value="1"/>
</dbReference>
<evidence type="ECO:0000313" key="7">
    <source>
        <dbReference type="EMBL" id="ABX34025.1"/>
    </source>
</evidence>
<dbReference type="eggNOG" id="COG0111">
    <property type="taxonomic scope" value="Bacteria"/>
</dbReference>
<evidence type="ECO:0000256" key="1">
    <source>
        <dbReference type="ARBA" id="ARBA00005854"/>
    </source>
</evidence>
<dbReference type="PANTHER" id="PTHR42789:SF1">
    <property type="entry name" value="D-ISOMER SPECIFIC 2-HYDROXYACID DEHYDROGENASE FAMILY PROTEIN (AFU_ORTHOLOGUE AFUA_6G10090)"/>
    <property type="match status" value="1"/>
</dbReference>
<organism evidence="7 8">
    <name type="scientific">Delftia acidovorans (strain DSM 14801 / SPH-1)</name>
    <dbReference type="NCBI Taxonomy" id="398578"/>
    <lineage>
        <taxon>Bacteria</taxon>
        <taxon>Pseudomonadati</taxon>
        <taxon>Pseudomonadota</taxon>
        <taxon>Betaproteobacteria</taxon>
        <taxon>Burkholderiales</taxon>
        <taxon>Comamonadaceae</taxon>
        <taxon>Delftia</taxon>
    </lineage>
</organism>
<evidence type="ECO:0000259" key="5">
    <source>
        <dbReference type="Pfam" id="PF00389"/>
    </source>
</evidence>
<dbReference type="GO" id="GO:0051287">
    <property type="term" value="F:NAD binding"/>
    <property type="evidence" value="ECO:0007669"/>
    <property type="project" value="InterPro"/>
</dbReference>